<evidence type="ECO:0000259" key="2">
    <source>
        <dbReference type="Pfam" id="PF13739"/>
    </source>
</evidence>
<evidence type="ECO:0000313" key="4">
    <source>
        <dbReference type="Proteomes" id="UP000664293"/>
    </source>
</evidence>
<dbReference type="InterPro" id="IPR037126">
    <property type="entry name" value="PdaC/RsiV-like_sf"/>
</dbReference>
<proteinExistence type="predicted"/>
<dbReference type="Gene3D" id="3.30.565.40">
    <property type="entry name" value="Fervidobacterium nodosum Rt17-B1 like"/>
    <property type="match status" value="1"/>
</dbReference>
<dbReference type="InterPro" id="IPR025303">
    <property type="entry name" value="PdaC"/>
</dbReference>
<reference evidence="3 4" key="1">
    <citation type="submission" date="2020-12" db="EMBL/GenBank/DDBJ databases">
        <title>Oil enriched cultivation method for isolating marine PHA-producing bacteria.</title>
        <authorList>
            <person name="Zheng W."/>
            <person name="Yu S."/>
            <person name="Huang Y."/>
        </authorList>
    </citation>
    <scope>NUCLEOTIDE SEQUENCE [LARGE SCALE GENOMIC DNA]</scope>
    <source>
        <strain evidence="3 4">SN0-2</strain>
    </source>
</reference>
<protein>
    <submittedName>
        <fullName evidence="3">DUF4163 domain-containing protein</fullName>
    </submittedName>
</protein>
<dbReference type="RefSeq" id="WP_206997834.1">
    <property type="nucleotide sequence ID" value="NZ_JAEKJR010000001.1"/>
</dbReference>
<evidence type="ECO:0000313" key="3">
    <source>
        <dbReference type="EMBL" id="MBN8429296.1"/>
    </source>
</evidence>
<gene>
    <name evidence="3" type="ORF">JF535_00395</name>
</gene>
<keyword evidence="4" id="KW-1185">Reference proteome</keyword>
<sequence>MLLNQNGVLNSMRPMLQNSKLLKTVTVILLVISAVSGCEKENSEPAAALNSEAEALEMLAPNCASPEDCTSVSIRREVYIDHPALNDAVYEQLLQQLQGDVDSSTPSLDSLDKVAQKFIDDAADVADMSAARWELNGDTKMLARRGDVLTIVISSYVYSGGAHGMPVRHWLNWDLAKQSKLSLADVIEAEKEDEFWQAAEEAHRQWLDAQGADADFRQNWPFARSSDFRMTDDGLELLYGVYTLGPYSMGEVTLTLPMEKIAGLLRAPYR</sequence>
<feature type="domain" description="Deacetylase PdaC" evidence="2">
    <location>
        <begin position="86"/>
        <end position="165"/>
    </location>
</feature>
<name>A0ABS3E1Y4_9GAMM</name>
<comment type="caution">
    <text evidence="3">The sequence shown here is derived from an EMBL/GenBank/DDBJ whole genome shotgun (WGS) entry which is preliminary data.</text>
</comment>
<evidence type="ECO:0000259" key="1">
    <source>
        <dbReference type="Pfam" id="PF11738"/>
    </source>
</evidence>
<dbReference type="EMBL" id="JAEKJR010000001">
    <property type="protein sequence ID" value="MBN8429296.1"/>
    <property type="molecule type" value="Genomic_DNA"/>
</dbReference>
<organism evidence="3 4">
    <name type="scientific">Microbulbifer salipaludis</name>
    <dbReference type="NCBI Taxonomy" id="187980"/>
    <lineage>
        <taxon>Bacteria</taxon>
        <taxon>Pseudomonadati</taxon>
        <taxon>Pseudomonadota</taxon>
        <taxon>Gammaproteobacteria</taxon>
        <taxon>Cellvibrionales</taxon>
        <taxon>Microbulbiferaceae</taxon>
        <taxon>Microbulbifer</taxon>
    </lineage>
</organism>
<dbReference type="Pfam" id="PF11738">
    <property type="entry name" value="DUF3298"/>
    <property type="match status" value="1"/>
</dbReference>
<feature type="domain" description="DUF3298" evidence="1">
    <location>
        <begin position="187"/>
        <end position="258"/>
    </location>
</feature>
<dbReference type="InterPro" id="IPR021729">
    <property type="entry name" value="DUF3298"/>
</dbReference>
<dbReference type="Proteomes" id="UP000664293">
    <property type="component" value="Unassembled WGS sequence"/>
</dbReference>
<dbReference type="Pfam" id="PF13739">
    <property type="entry name" value="PdaC"/>
    <property type="match status" value="1"/>
</dbReference>
<dbReference type="Gene3D" id="3.90.640.20">
    <property type="entry name" value="Heat-shock cognate protein, ATPase"/>
    <property type="match status" value="1"/>
</dbReference>
<accession>A0ABS3E1Y4</accession>